<dbReference type="SUPFAM" id="SSF49503">
    <property type="entry name" value="Cupredoxins"/>
    <property type="match status" value="1"/>
</dbReference>
<name>A0A6G3TTW9_9ACTN</name>
<keyword evidence="2" id="KW-0732">Signal</keyword>
<accession>A0A6G3TTW9</accession>
<feature type="signal peptide" evidence="2">
    <location>
        <begin position="1"/>
        <end position="21"/>
    </location>
</feature>
<dbReference type="AlphaFoldDB" id="A0A6G3TTW9"/>
<dbReference type="CDD" id="cd13921">
    <property type="entry name" value="Amicyanin"/>
    <property type="match status" value="1"/>
</dbReference>
<sequence length="133" mass="13079">MPFPFPTGAARLAAAAVCALALTTLVGCSDGGGGGGDGATESATRSSASGGTQVTIKDFKFEPASLTVSPGAKVTVVNKDSTTHTLTASKGGSFDTGDIAPGKSATFTAPSTAGDFPYACSIHPFMKGTLTVE</sequence>
<feature type="compositionally biased region" description="Polar residues" evidence="1">
    <location>
        <begin position="41"/>
        <end position="52"/>
    </location>
</feature>
<dbReference type="InterPro" id="IPR052721">
    <property type="entry name" value="ET_Amicyanin"/>
</dbReference>
<feature type="chain" id="PRO_5026329442" evidence="2">
    <location>
        <begin position="22"/>
        <end position="133"/>
    </location>
</feature>
<dbReference type="RefSeq" id="WP_109032426.1">
    <property type="nucleotide sequence ID" value="NZ_BEWD01000006.1"/>
</dbReference>
<dbReference type="PANTHER" id="PTHR36507">
    <property type="entry name" value="BLL1555 PROTEIN"/>
    <property type="match status" value="1"/>
</dbReference>
<dbReference type="Pfam" id="PF13473">
    <property type="entry name" value="Cupredoxin_1"/>
    <property type="match status" value="1"/>
</dbReference>
<feature type="domain" description="EfeO-type cupredoxin-like" evidence="3">
    <location>
        <begin position="46"/>
        <end position="132"/>
    </location>
</feature>
<gene>
    <name evidence="4" type="ORF">G3I66_43920</name>
</gene>
<dbReference type="InterPro" id="IPR028096">
    <property type="entry name" value="EfeO_Cupredoxin"/>
</dbReference>
<feature type="region of interest" description="Disordered" evidence="1">
    <location>
        <begin position="33"/>
        <end position="52"/>
    </location>
</feature>
<dbReference type="EMBL" id="JAAGMQ010001289">
    <property type="protein sequence ID" value="NEC40033.1"/>
    <property type="molecule type" value="Genomic_DNA"/>
</dbReference>
<evidence type="ECO:0000256" key="1">
    <source>
        <dbReference type="SAM" id="MobiDB-lite"/>
    </source>
</evidence>
<dbReference type="InterPro" id="IPR035668">
    <property type="entry name" value="Amicyanin"/>
</dbReference>
<evidence type="ECO:0000313" key="5">
    <source>
        <dbReference type="Proteomes" id="UP000475666"/>
    </source>
</evidence>
<dbReference type="GeneID" id="96653494"/>
<evidence type="ECO:0000256" key="2">
    <source>
        <dbReference type="SAM" id="SignalP"/>
    </source>
</evidence>
<dbReference type="Proteomes" id="UP000475666">
    <property type="component" value="Unassembled WGS sequence"/>
</dbReference>
<evidence type="ECO:0000259" key="3">
    <source>
        <dbReference type="Pfam" id="PF13473"/>
    </source>
</evidence>
<comment type="caution">
    <text evidence="4">The sequence shown here is derived from an EMBL/GenBank/DDBJ whole genome shotgun (WGS) entry which is preliminary data.</text>
</comment>
<organism evidence="4 5">
    <name type="scientific">Streptomyces rubrogriseus</name>
    <dbReference type="NCBI Taxonomy" id="194673"/>
    <lineage>
        <taxon>Bacteria</taxon>
        <taxon>Bacillati</taxon>
        <taxon>Actinomycetota</taxon>
        <taxon>Actinomycetes</taxon>
        <taxon>Kitasatosporales</taxon>
        <taxon>Streptomycetaceae</taxon>
        <taxon>Streptomyces</taxon>
        <taxon>Streptomyces violaceoruber group</taxon>
    </lineage>
</organism>
<dbReference type="PANTHER" id="PTHR36507:SF1">
    <property type="entry name" value="BLL1555 PROTEIN"/>
    <property type="match status" value="1"/>
</dbReference>
<dbReference type="Gene3D" id="2.60.40.420">
    <property type="entry name" value="Cupredoxins - blue copper proteins"/>
    <property type="match status" value="1"/>
</dbReference>
<dbReference type="InterPro" id="IPR008972">
    <property type="entry name" value="Cupredoxin"/>
</dbReference>
<evidence type="ECO:0000313" key="4">
    <source>
        <dbReference type="EMBL" id="NEC40033.1"/>
    </source>
</evidence>
<reference evidence="4 5" key="1">
    <citation type="submission" date="2020-01" db="EMBL/GenBank/DDBJ databases">
        <title>Insect and environment-associated Actinomycetes.</title>
        <authorList>
            <person name="Currrie C."/>
            <person name="Chevrette M."/>
            <person name="Carlson C."/>
            <person name="Stubbendieck R."/>
            <person name="Wendt-Pienkowski E."/>
        </authorList>
    </citation>
    <scope>NUCLEOTIDE SEQUENCE [LARGE SCALE GENOMIC DNA]</scope>
    <source>
        <strain evidence="4 5">SID7739</strain>
    </source>
</reference>
<proteinExistence type="predicted"/>
<protein>
    <submittedName>
        <fullName evidence="4">Cupredoxin family copper-binding protein</fullName>
    </submittedName>
</protein>